<dbReference type="HOGENOM" id="CLU_038878_1_1_6"/>
<dbReference type="HAMAP" id="MF_00469">
    <property type="entry name" value="TrhO"/>
    <property type="match status" value="1"/>
</dbReference>
<keyword evidence="7" id="KW-1185">Reference proteome</keyword>
<dbReference type="PROSITE" id="PS50206">
    <property type="entry name" value="RHODANESE_3"/>
    <property type="match status" value="1"/>
</dbReference>
<dbReference type="InterPro" id="IPR001763">
    <property type="entry name" value="Rhodanese-like_dom"/>
</dbReference>
<dbReference type="InterPro" id="IPR020936">
    <property type="entry name" value="TrhO"/>
</dbReference>
<comment type="function">
    <text evidence="3">Catalyzes oxygen-dependent 5-hydroxyuridine (ho5U) modification at position 34 in tRNAs, the first step in 5-carboxymethoxyuridine (cmo5U) biosynthesis. May be part of an alternate pathway, which is able to bypass cmo5U biogenesis in a subset of tRNAs under aerobic conditions.</text>
</comment>
<evidence type="ECO:0000256" key="1">
    <source>
        <dbReference type="ARBA" id="ARBA00022694"/>
    </source>
</evidence>
<dbReference type="OrthoDB" id="9778326at2"/>
<evidence type="ECO:0000259" key="5">
    <source>
        <dbReference type="PROSITE" id="PS50206"/>
    </source>
</evidence>
<dbReference type="GO" id="GO:0006400">
    <property type="term" value="P:tRNA modification"/>
    <property type="evidence" value="ECO:0007669"/>
    <property type="project" value="UniProtKB-UniRule"/>
</dbReference>
<dbReference type="InterPro" id="IPR036873">
    <property type="entry name" value="Rhodanese-like_dom_sf"/>
</dbReference>
<dbReference type="SUPFAM" id="SSF52821">
    <property type="entry name" value="Rhodanese/Cell cycle control phosphatase"/>
    <property type="match status" value="1"/>
</dbReference>
<evidence type="ECO:0000313" key="7">
    <source>
        <dbReference type="Proteomes" id="UP000000669"/>
    </source>
</evidence>
<dbReference type="NCBIfam" id="NF001133">
    <property type="entry name" value="PRK00142.1-1"/>
    <property type="match status" value="1"/>
</dbReference>
<dbReference type="GO" id="GO:0016705">
    <property type="term" value="F:oxidoreductase activity, acting on paired donors, with incorporation or reduction of molecular oxygen"/>
    <property type="evidence" value="ECO:0007669"/>
    <property type="project" value="UniProtKB-UniRule"/>
</dbReference>
<evidence type="ECO:0000256" key="4">
    <source>
        <dbReference type="HAMAP-Rule" id="MF_00469"/>
    </source>
</evidence>
<evidence type="ECO:0000256" key="2">
    <source>
        <dbReference type="ARBA" id="ARBA00023002"/>
    </source>
</evidence>
<dbReference type="PANTHER" id="PTHR43846">
    <property type="entry name" value="UPF0176 PROTEIN YCEA"/>
    <property type="match status" value="1"/>
</dbReference>
<keyword evidence="1 4" id="KW-0819">tRNA processing</keyword>
<dbReference type="AlphaFoldDB" id="Q057K8"/>
<dbReference type="PANTHER" id="PTHR43846:SF1">
    <property type="entry name" value="TRNA URIDINE(34) HYDROXYLASE"/>
    <property type="match status" value="1"/>
</dbReference>
<gene>
    <name evidence="6" type="primary">yceA</name>
    <name evidence="4" type="synonym">trhO</name>
    <name evidence="6" type="ordered locus">BCc_222</name>
</gene>
<dbReference type="Gene3D" id="3.30.70.100">
    <property type="match status" value="1"/>
</dbReference>
<protein>
    <recommendedName>
        <fullName evidence="4">tRNA uridine(34) hydroxylase</fullName>
        <ecNumber evidence="4">1.14.-.-</ecNumber>
    </recommendedName>
    <alternativeName>
        <fullName evidence="4">tRNA hydroxylation protein O</fullName>
    </alternativeName>
</protein>
<proteinExistence type="inferred from homology"/>
<keyword evidence="2 4" id="KW-0560">Oxidoreductase</keyword>
<reference evidence="6 7" key="1">
    <citation type="journal article" date="2006" name="Science">
        <title>A small microbial genome: the end of a long symbiotic relationship?</title>
        <authorList>
            <person name="Perez-Brocal V."/>
            <person name="Gil R."/>
            <person name="Ramos S."/>
            <person name="Lamelas A."/>
            <person name="Postigo M."/>
            <person name="Michelena J.M."/>
            <person name="Silva F.J."/>
            <person name="Moya A."/>
            <person name="Latorre A."/>
        </authorList>
    </citation>
    <scope>NUCLEOTIDE SEQUENCE [LARGE SCALE GENOMIC DNA]</scope>
    <source>
        <strain evidence="7">Cc</strain>
    </source>
</reference>
<dbReference type="EC" id="1.14.-.-" evidence="4"/>
<dbReference type="RefSeq" id="WP_011672610.1">
    <property type="nucleotide sequence ID" value="NC_008513.1"/>
</dbReference>
<accession>Q057K8</accession>
<dbReference type="InterPro" id="IPR040503">
    <property type="entry name" value="TRHO_N"/>
</dbReference>
<dbReference type="InterPro" id="IPR022111">
    <property type="entry name" value="Rhodanese_C"/>
</dbReference>
<dbReference type="Proteomes" id="UP000000669">
    <property type="component" value="Chromosome"/>
</dbReference>
<dbReference type="eggNOG" id="COG1054">
    <property type="taxonomic scope" value="Bacteria"/>
</dbReference>
<feature type="domain" description="Rhodanese" evidence="5">
    <location>
        <begin position="148"/>
        <end position="238"/>
    </location>
</feature>
<evidence type="ECO:0000313" key="6">
    <source>
        <dbReference type="EMBL" id="ABJ90691.1"/>
    </source>
</evidence>
<dbReference type="Pfam" id="PF12368">
    <property type="entry name" value="Rhodanese_C"/>
    <property type="match status" value="1"/>
</dbReference>
<dbReference type="STRING" id="372461.BCc_222"/>
<dbReference type="KEGG" id="bcc:BCc_222"/>
<dbReference type="Gene3D" id="3.40.250.10">
    <property type="entry name" value="Rhodanese-like domain"/>
    <property type="match status" value="1"/>
</dbReference>
<dbReference type="Pfam" id="PF17773">
    <property type="entry name" value="UPF0176_N"/>
    <property type="match status" value="1"/>
</dbReference>
<name>Q057K8_BUCCC</name>
<evidence type="ECO:0000256" key="3">
    <source>
        <dbReference type="ARBA" id="ARBA00045625"/>
    </source>
</evidence>
<comment type="catalytic activity">
    <reaction evidence="4">
        <text>uridine(34) in tRNA + AH2 + O2 = 5-hydroxyuridine(34) in tRNA + A + H2O</text>
        <dbReference type="Rhea" id="RHEA:64224"/>
        <dbReference type="Rhea" id="RHEA-COMP:11727"/>
        <dbReference type="Rhea" id="RHEA-COMP:13381"/>
        <dbReference type="ChEBI" id="CHEBI:13193"/>
        <dbReference type="ChEBI" id="CHEBI:15377"/>
        <dbReference type="ChEBI" id="CHEBI:15379"/>
        <dbReference type="ChEBI" id="CHEBI:17499"/>
        <dbReference type="ChEBI" id="CHEBI:65315"/>
        <dbReference type="ChEBI" id="CHEBI:136877"/>
    </reaction>
</comment>
<comment type="similarity">
    <text evidence="4">Belongs to the TrhO family.</text>
</comment>
<organism evidence="6 7">
    <name type="scientific">Buchnera aphidicola subsp. Cinara cedri (strain Cc)</name>
    <dbReference type="NCBI Taxonomy" id="372461"/>
    <lineage>
        <taxon>Bacteria</taxon>
        <taxon>Pseudomonadati</taxon>
        <taxon>Pseudomonadota</taxon>
        <taxon>Gammaproteobacteria</taxon>
        <taxon>Enterobacterales</taxon>
        <taxon>Erwiniaceae</taxon>
        <taxon>Buchnera</taxon>
    </lineage>
</organism>
<dbReference type="EMBL" id="CP000263">
    <property type="protein sequence ID" value="ABJ90691.1"/>
    <property type="molecule type" value="Genomic_DNA"/>
</dbReference>
<dbReference type="SMART" id="SM00450">
    <property type="entry name" value="RHOD"/>
    <property type="match status" value="1"/>
</dbReference>
<dbReference type="Pfam" id="PF00581">
    <property type="entry name" value="Rhodanese"/>
    <property type="match status" value="1"/>
</dbReference>
<sequence>MIYKKNCLVLNSNLKNIYQNYKNKKYIIASFYKYFFISNPEKLLFFIKKILVKENILGRIYISTEGINASISIPYLKFKYIKNFFKNINQKTKKMYINYSIEKKQIAFFDLRIKIKKQIVSSKIKNFFFNNKNHGIYLTAHKVNKYIFNKDCVFVDMRNSYEYEIGHFYNSLTIPANTFREQLKKLPESLKLYKKKKIIMYCTGGIRCEKSTVLLKNYGFSKIYQIHGGILKYIKQTKKYNLPNYFQGKIFVFDARLSIKITNDIFSKCINCNKYTNRLHINCYNSSCNHLFIQCVFCSIQLSSCCSIHCKDTIYRQFIK</sequence>